<protein>
    <recommendedName>
        <fullName evidence="11">Replication restart protein PriA</fullName>
    </recommendedName>
    <alternativeName>
        <fullName evidence="11">ATP-dependent DNA helicase PriA</fullName>
        <ecNumber evidence="11">5.6.2.4</ecNumber>
    </alternativeName>
    <alternativeName>
        <fullName evidence="11">DNA 3'-5' helicase PriA</fullName>
    </alternativeName>
</protein>
<feature type="binding site" evidence="11">
    <location>
        <position position="556"/>
    </location>
    <ligand>
        <name>Zn(2+)</name>
        <dbReference type="ChEBI" id="CHEBI:29105"/>
        <label>1</label>
    </ligand>
</feature>
<reference evidence="16" key="1">
    <citation type="journal article" date="2019" name="Int. J. Syst. Evol. Microbiol.">
        <title>The Global Catalogue of Microorganisms (GCM) 10K type strain sequencing project: providing services to taxonomists for standard genome sequencing and annotation.</title>
        <authorList>
            <consortium name="The Broad Institute Genomics Platform"/>
            <consortium name="The Broad Institute Genome Sequencing Center for Infectious Disease"/>
            <person name="Wu L."/>
            <person name="Ma J."/>
        </authorList>
    </citation>
    <scope>NUCLEOTIDE SEQUENCE [LARGE SCALE GENOMIC DNA]</scope>
    <source>
        <strain evidence="16">CGMCC 1.16305</strain>
    </source>
</reference>
<evidence type="ECO:0000256" key="10">
    <source>
        <dbReference type="ARBA" id="ARBA00023235"/>
    </source>
</evidence>
<feature type="binding site" evidence="11">
    <location>
        <position position="513"/>
    </location>
    <ligand>
        <name>Zn(2+)</name>
        <dbReference type="ChEBI" id="CHEBI:29105"/>
        <label>1</label>
    </ligand>
</feature>
<organism evidence="15 16">
    <name type="scientific">Scopulibacillus cellulosilyticus</name>
    <dbReference type="NCBI Taxonomy" id="2665665"/>
    <lineage>
        <taxon>Bacteria</taxon>
        <taxon>Bacillati</taxon>
        <taxon>Bacillota</taxon>
        <taxon>Bacilli</taxon>
        <taxon>Bacillales</taxon>
        <taxon>Sporolactobacillaceae</taxon>
        <taxon>Scopulibacillus</taxon>
    </lineage>
</organism>
<sequence length="808" mass="92233">MIAKVIVDVPVKQTDKPFDYFIPDSFLPLVQPGIRVVVPFGPRKLLGFVIDIEEESQLTNLKEIESIIDHEPVLTDELIELGDWLSKTALCLKISAYQAMLPAAMKASYKKYLIITDGKELNERWPGCLTFLTDYENKEWAQILKTASQEEISIIQKALRENMVALEQVVHDKSTSKKIKMIRTELTKDDLQKAYDQLDKRAKKQKNVLAYFLNEDHGTPIPLTSLIKKADAGRSAINHLVDKGLLIEEEVEQLRDPYAHSEIEKTTPLPLTNEQQGVLEPIVQDIEEDKHQVYLCHGVTGSGKTEIYMQAIDKVIKQGKEAIVLVPEIALTPQMVHRFKGRFGSDVAVLHSGLSRGEKYDEWRKINRGEVSVVVGARSAIFASFKKLGIIIIDEEHETSYKQEENPRYHARDVAIFRGRFHGCPVVLGSATPSLESYARAQKGVYKLAPLYNRINQQPLPEVMMIDMREELRSGNRSMFSKPLFSKLTDRLEKGEQSVLFLNRRGYSTFVMCRDCGYVIECPHCDISLTYHRRQGRLKCHYCGYEESLPDRCPSCESEYMRYFGTGTQKVEEALTQLLPEARVIRMDVDTTKKKGAHEKLLKAFGDGKADILLGTQMIAKGLDFPNVTLVGVLAADSMLHLPDFRASEKTFQLLTQVAGRAGRHHLKGEVVVQSYTPDHYAIVDAGAHDYQGFYQKEMYARHQRQYPPYFFLTLITVSHPDFPKVVDVTQKITRFLKQKLTNKAMILGPVAPPIPRIKDRYRYQCMIKYKNEPDLIKILKECQNHFQEAYTKDALKITIDINPYLLM</sequence>
<dbReference type="Pfam" id="PF18319">
    <property type="entry name" value="Zn_ribbon_PriA"/>
    <property type="match status" value="1"/>
</dbReference>
<keyword evidence="1 11" id="KW-0639">Primosome</keyword>
<keyword evidence="4 11" id="KW-0547">Nucleotide-binding</keyword>
<dbReference type="SMART" id="SM00487">
    <property type="entry name" value="DEXDc"/>
    <property type="match status" value="1"/>
</dbReference>
<evidence type="ECO:0000313" key="16">
    <source>
        <dbReference type="Proteomes" id="UP001596505"/>
    </source>
</evidence>
<accession>A0ABW2PSW2</accession>
<evidence type="ECO:0000259" key="14">
    <source>
        <dbReference type="PROSITE" id="PS51194"/>
    </source>
</evidence>
<evidence type="ECO:0000313" key="15">
    <source>
        <dbReference type="EMBL" id="MFC7392501.1"/>
    </source>
</evidence>
<dbReference type="Gene3D" id="3.40.50.300">
    <property type="entry name" value="P-loop containing nucleotide triphosphate hydrolases"/>
    <property type="match status" value="2"/>
</dbReference>
<dbReference type="InterPro" id="IPR011545">
    <property type="entry name" value="DEAD/DEAH_box_helicase_dom"/>
</dbReference>
<feature type="binding site" evidence="11">
    <location>
        <position position="516"/>
    </location>
    <ligand>
        <name>Zn(2+)</name>
        <dbReference type="ChEBI" id="CHEBI:29105"/>
        <label>1</label>
    </ligand>
</feature>
<dbReference type="InterPro" id="IPR027417">
    <property type="entry name" value="P-loop_NTPase"/>
</dbReference>
<dbReference type="NCBIfam" id="NF004066">
    <property type="entry name" value="PRK05580.1-3"/>
    <property type="match status" value="1"/>
</dbReference>
<keyword evidence="9 11" id="KW-0238">DNA-binding</keyword>
<evidence type="ECO:0000256" key="8">
    <source>
        <dbReference type="ARBA" id="ARBA00022840"/>
    </source>
</evidence>
<keyword evidence="2 11" id="KW-0235">DNA replication</keyword>
<dbReference type="EMBL" id="JBHTCO010000004">
    <property type="protein sequence ID" value="MFC7392501.1"/>
    <property type="molecule type" value="Genomic_DNA"/>
</dbReference>
<keyword evidence="8 11" id="KW-0067">ATP-binding</keyword>
<proteinExistence type="inferred from homology"/>
<dbReference type="Pfam" id="PF00271">
    <property type="entry name" value="Helicase_C"/>
    <property type="match status" value="1"/>
</dbReference>
<dbReference type="EC" id="5.6.2.4" evidence="11"/>
<feature type="binding site" evidence="11">
    <location>
        <position position="522"/>
    </location>
    <ligand>
        <name>Zn(2+)</name>
        <dbReference type="ChEBI" id="CHEBI:29105"/>
        <label>2</label>
    </ligand>
</feature>
<evidence type="ECO:0000256" key="9">
    <source>
        <dbReference type="ARBA" id="ARBA00023125"/>
    </source>
</evidence>
<feature type="domain" description="Helicase C-terminal" evidence="14">
    <location>
        <begin position="548"/>
        <end position="719"/>
    </location>
</feature>
<feature type="coiled-coil region" evidence="12">
    <location>
        <begin position="181"/>
        <end position="208"/>
    </location>
</feature>
<dbReference type="InterPro" id="IPR014001">
    <property type="entry name" value="Helicase_ATP-bd"/>
</dbReference>
<dbReference type="PANTHER" id="PTHR30580:SF0">
    <property type="entry name" value="PRIMOSOMAL PROTEIN N"/>
    <property type="match status" value="1"/>
</dbReference>
<name>A0ABW2PSW2_9BACL</name>
<comment type="caution">
    <text evidence="15">The sequence shown here is derived from an EMBL/GenBank/DDBJ whole genome shotgun (WGS) entry which is preliminary data.</text>
</comment>
<keyword evidence="6 11" id="KW-0347">Helicase</keyword>
<feature type="domain" description="Helicase ATP-binding" evidence="13">
    <location>
        <begin position="285"/>
        <end position="451"/>
    </location>
</feature>
<dbReference type="SUPFAM" id="SSF52540">
    <property type="entry name" value="P-loop containing nucleoside triphosphate hydrolases"/>
    <property type="match status" value="2"/>
</dbReference>
<dbReference type="InterPro" id="IPR041222">
    <property type="entry name" value="PriA_3primeBD"/>
</dbReference>
<feature type="binding site" evidence="11">
    <location>
        <position position="543"/>
    </location>
    <ligand>
        <name>Zn(2+)</name>
        <dbReference type="ChEBI" id="CHEBI:29105"/>
        <label>2</label>
    </ligand>
</feature>
<evidence type="ECO:0000256" key="1">
    <source>
        <dbReference type="ARBA" id="ARBA00022515"/>
    </source>
</evidence>
<evidence type="ECO:0000256" key="3">
    <source>
        <dbReference type="ARBA" id="ARBA00022723"/>
    </source>
</evidence>
<dbReference type="InterPro" id="IPR041236">
    <property type="entry name" value="PriA_C"/>
</dbReference>
<dbReference type="SMART" id="SM00490">
    <property type="entry name" value="HELICc"/>
    <property type="match status" value="1"/>
</dbReference>
<keyword evidence="5 11" id="KW-0378">Hydrolase</keyword>
<keyword evidence="3 11" id="KW-0479">Metal-binding</keyword>
<feature type="binding site" evidence="11">
    <location>
        <position position="540"/>
    </location>
    <ligand>
        <name>Zn(2+)</name>
        <dbReference type="ChEBI" id="CHEBI:29105"/>
        <label>2</label>
    </ligand>
</feature>
<evidence type="ECO:0000259" key="13">
    <source>
        <dbReference type="PROSITE" id="PS51192"/>
    </source>
</evidence>
<comment type="catalytic activity">
    <reaction evidence="11">
        <text>ATP + H2O = ADP + phosphate + H(+)</text>
        <dbReference type="Rhea" id="RHEA:13065"/>
        <dbReference type="ChEBI" id="CHEBI:15377"/>
        <dbReference type="ChEBI" id="CHEBI:15378"/>
        <dbReference type="ChEBI" id="CHEBI:30616"/>
        <dbReference type="ChEBI" id="CHEBI:43474"/>
        <dbReference type="ChEBI" id="CHEBI:456216"/>
        <dbReference type="EC" id="5.6.2.4"/>
    </reaction>
</comment>
<comment type="subunit">
    <text evidence="11">Component of the replication restart primosome.</text>
</comment>
<dbReference type="NCBIfam" id="TIGR00595">
    <property type="entry name" value="priA"/>
    <property type="match status" value="1"/>
</dbReference>
<evidence type="ECO:0000256" key="12">
    <source>
        <dbReference type="SAM" id="Coils"/>
    </source>
</evidence>
<dbReference type="HAMAP" id="MF_00983">
    <property type="entry name" value="PriA"/>
    <property type="match status" value="1"/>
</dbReference>
<evidence type="ECO:0000256" key="11">
    <source>
        <dbReference type="HAMAP-Rule" id="MF_00983"/>
    </source>
</evidence>
<comment type="similarity">
    <text evidence="11">Belongs to the helicase family. PriA subfamily.</text>
</comment>
<dbReference type="PANTHER" id="PTHR30580">
    <property type="entry name" value="PRIMOSOMAL PROTEIN N"/>
    <property type="match status" value="1"/>
</dbReference>
<keyword evidence="7 11" id="KW-0862">Zinc</keyword>
<dbReference type="InterPro" id="IPR040498">
    <property type="entry name" value="PriA_CRR"/>
</dbReference>
<dbReference type="CDD" id="cd17929">
    <property type="entry name" value="DEXHc_priA"/>
    <property type="match status" value="1"/>
</dbReference>
<dbReference type="InterPro" id="IPR005259">
    <property type="entry name" value="PriA"/>
</dbReference>
<evidence type="ECO:0000256" key="6">
    <source>
        <dbReference type="ARBA" id="ARBA00022806"/>
    </source>
</evidence>
<gene>
    <name evidence="11 15" type="primary">priA</name>
    <name evidence="15" type="ORF">ACFQRG_05840</name>
</gene>
<dbReference type="CDD" id="cd18804">
    <property type="entry name" value="SF2_C_priA"/>
    <property type="match status" value="1"/>
</dbReference>
<dbReference type="PROSITE" id="PS51192">
    <property type="entry name" value="HELICASE_ATP_BIND_1"/>
    <property type="match status" value="1"/>
</dbReference>
<evidence type="ECO:0000256" key="7">
    <source>
        <dbReference type="ARBA" id="ARBA00022833"/>
    </source>
</evidence>
<dbReference type="Gene3D" id="3.40.1440.60">
    <property type="entry name" value="PriA, 3(prime) DNA-binding domain"/>
    <property type="match status" value="1"/>
</dbReference>
<evidence type="ECO:0000256" key="4">
    <source>
        <dbReference type="ARBA" id="ARBA00022741"/>
    </source>
</evidence>
<dbReference type="PROSITE" id="PS51194">
    <property type="entry name" value="HELICASE_CTER"/>
    <property type="match status" value="1"/>
</dbReference>
<comment type="catalytic activity">
    <reaction evidence="11">
        <text>Couples ATP hydrolysis with the unwinding of duplex DNA by translocating in the 3'-5' direction.</text>
        <dbReference type="EC" id="5.6.2.4"/>
    </reaction>
</comment>
<dbReference type="Pfam" id="PF00270">
    <property type="entry name" value="DEAD"/>
    <property type="match status" value="1"/>
</dbReference>
<dbReference type="GO" id="GO:0016787">
    <property type="term" value="F:hydrolase activity"/>
    <property type="evidence" value="ECO:0007669"/>
    <property type="project" value="UniProtKB-KW"/>
</dbReference>
<evidence type="ECO:0000256" key="2">
    <source>
        <dbReference type="ARBA" id="ARBA00022705"/>
    </source>
</evidence>
<keyword evidence="10 11" id="KW-0413">Isomerase</keyword>
<dbReference type="Pfam" id="PF18074">
    <property type="entry name" value="PriA_C"/>
    <property type="match status" value="1"/>
</dbReference>
<dbReference type="InterPro" id="IPR001650">
    <property type="entry name" value="Helicase_C-like"/>
</dbReference>
<comment type="cofactor">
    <cofactor evidence="11">
        <name>Zn(2+)</name>
        <dbReference type="ChEBI" id="CHEBI:29105"/>
    </cofactor>
    <text evidence="11">Binds 2 zinc ions per subunit.</text>
</comment>
<dbReference type="Pfam" id="PF17764">
    <property type="entry name" value="PriA_3primeBD"/>
    <property type="match status" value="1"/>
</dbReference>
<feature type="binding site" evidence="11">
    <location>
        <position position="525"/>
    </location>
    <ligand>
        <name>Zn(2+)</name>
        <dbReference type="ChEBI" id="CHEBI:29105"/>
        <label>2</label>
    </ligand>
</feature>
<comment type="function">
    <text evidence="11">Initiates the restart of stalled replication forks, which reloads the replicative helicase on sites other than the origin of replication. Recognizes and binds to abandoned replication forks and remodels them to uncover a helicase loading site. Promotes assembly of the primosome at these replication forks.</text>
</comment>
<dbReference type="InterPro" id="IPR042115">
    <property type="entry name" value="PriA_3primeBD_sf"/>
</dbReference>
<evidence type="ECO:0000256" key="5">
    <source>
        <dbReference type="ARBA" id="ARBA00022801"/>
    </source>
</evidence>
<feature type="binding site" evidence="11">
    <location>
        <position position="553"/>
    </location>
    <ligand>
        <name>Zn(2+)</name>
        <dbReference type="ChEBI" id="CHEBI:29105"/>
        <label>1</label>
    </ligand>
</feature>
<keyword evidence="16" id="KW-1185">Reference proteome</keyword>
<dbReference type="RefSeq" id="WP_380964670.1">
    <property type="nucleotide sequence ID" value="NZ_JBHTCO010000004.1"/>
</dbReference>
<dbReference type="Proteomes" id="UP001596505">
    <property type="component" value="Unassembled WGS sequence"/>
</dbReference>
<keyword evidence="12" id="KW-0175">Coiled coil</keyword>